<proteinExistence type="predicted"/>
<name>I3W407_SALER</name>
<geneLocation type="plasmid" evidence="1">
    <name>pSGSC3045-121</name>
</geneLocation>
<keyword evidence="1" id="KW-0614">Plasmid</keyword>
<sequence length="117" mass="13036">MSMLLTVLCTARSVVMSEQPLPGHENMPVAAGLTTEIFCPQMILTPRPGNRDIRNPGETIEPDEYADRGLPVFCSIEDAGLNQPDTLFPLPSRRARESLNAMQLVIQKFFVFLVTFN</sequence>
<organism evidence="1">
    <name type="scientific">Salmonella enterica subsp. salamae</name>
    <dbReference type="NCBI Taxonomy" id="59202"/>
    <lineage>
        <taxon>Bacteria</taxon>
        <taxon>Pseudomonadati</taxon>
        <taxon>Pseudomonadota</taxon>
        <taxon>Gammaproteobacteria</taxon>
        <taxon>Enterobacterales</taxon>
        <taxon>Enterobacteriaceae</taxon>
        <taxon>Salmonella</taxon>
    </lineage>
</organism>
<dbReference type="EMBL" id="JQ418541">
    <property type="protein sequence ID" value="AFK90334.1"/>
    <property type="molecule type" value="Genomic_DNA"/>
</dbReference>
<accession>I3W407</accession>
<protein>
    <submittedName>
        <fullName evidence="1">Uncharacterized protein</fullName>
    </submittedName>
</protein>
<dbReference type="AlphaFoldDB" id="I3W407"/>
<reference evidence="1" key="1">
    <citation type="submission" date="2012-01" db="EMBL/GenBank/DDBJ databases">
        <authorList>
            <person name="Summers A.O."/>
            <person name="Wireman J."/>
            <person name="Williams L.E."/>
        </authorList>
    </citation>
    <scope>NUCLEOTIDE SEQUENCE</scope>
    <source>
        <strain evidence="1">SGSC3045</strain>
        <plasmid evidence="1">pSGSC3045-121</plasmid>
    </source>
</reference>
<evidence type="ECO:0000313" key="1">
    <source>
        <dbReference type="EMBL" id="AFK90334.1"/>
    </source>
</evidence>